<evidence type="ECO:0000313" key="3">
    <source>
        <dbReference type="Proteomes" id="UP001193389"/>
    </source>
</evidence>
<dbReference type="EMBL" id="AP018694">
    <property type="protein sequence ID" value="BBE18454.1"/>
    <property type="molecule type" value="Genomic_DNA"/>
</dbReference>
<keyword evidence="1" id="KW-0472">Membrane</keyword>
<keyword evidence="3" id="KW-1185">Reference proteome</keyword>
<sequence>MDSFPAPEVPEGMKEEFEGMVASLGNQEKKKIRLVPMWTKIAAMMVFAFGTYWLGFQIGSRKGEIVQNQLTSELSTQKQQVLLASLREYTGPQKIDAVYSISTTGNVSTELIDALVNTMNTDKNANVRLAAISALSEMMGKNDRIKTELIKSLTVQENPLLQISLIQVLTEKGVKEAKHQIESISNNEKTDESVKAYAKDMMKTII</sequence>
<dbReference type="Proteomes" id="UP001193389">
    <property type="component" value="Chromosome"/>
</dbReference>
<proteinExistence type="predicted"/>
<feature type="transmembrane region" description="Helical" evidence="1">
    <location>
        <begin position="37"/>
        <end position="56"/>
    </location>
</feature>
<gene>
    <name evidence="2" type="ORF">AQPE_2616</name>
</gene>
<dbReference type="InterPro" id="IPR011989">
    <property type="entry name" value="ARM-like"/>
</dbReference>
<organism evidence="2 3">
    <name type="scientific">Aquipluma nitroreducens</name>
    <dbReference type="NCBI Taxonomy" id="2010828"/>
    <lineage>
        <taxon>Bacteria</taxon>
        <taxon>Pseudomonadati</taxon>
        <taxon>Bacteroidota</taxon>
        <taxon>Bacteroidia</taxon>
        <taxon>Marinilabiliales</taxon>
        <taxon>Prolixibacteraceae</taxon>
        <taxon>Aquipluma</taxon>
    </lineage>
</organism>
<accession>A0A5K7SAY2</accession>
<keyword evidence="1" id="KW-0812">Transmembrane</keyword>
<dbReference type="KEGG" id="anf:AQPE_2616"/>
<evidence type="ECO:0000313" key="2">
    <source>
        <dbReference type="EMBL" id="BBE18454.1"/>
    </source>
</evidence>
<reference evidence="2" key="1">
    <citation type="journal article" date="2020" name="Int. J. Syst. Evol. Microbiol.">
        <title>Aquipluma nitroreducens gen. nov. sp. nov., a novel facultatively anaerobic bacterium isolated from a freshwater lake.</title>
        <authorList>
            <person name="Watanabe M."/>
            <person name="Kojima H."/>
            <person name="Fukui M."/>
        </authorList>
    </citation>
    <scope>NUCLEOTIDE SEQUENCE</scope>
    <source>
        <strain evidence="2">MeG22</strain>
    </source>
</reference>
<dbReference type="Gene3D" id="1.25.10.10">
    <property type="entry name" value="Leucine-rich Repeat Variant"/>
    <property type="match status" value="1"/>
</dbReference>
<protein>
    <recommendedName>
        <fullName evidence="4">HEAT repeat domain-containing protein</fullName>
    </recommendedName>
</protein>
<dbReference type="SUPFAM" id="SSF48371">
    <property type="entry name" value="ARM repeat"/>
    <property type="match status" value="1"/>
</dbReference>
<evidence type="ECO:0008006" key="4">
    <source>
        <dbReference type="Google" id="ProtNLM"/>
    </source>
</evidence>
<dbReference type="AlphaFoldDB" id="A0A5K7SAY2"/>
<dbReference type="InterPro" id="IPR016024">
    <property type="entry name" value="ARM-type_fold"/>
</dbReference>
<keyword evidence="1" id="KW-1133">Transmembrane helix</keyword>
<name>A0A5K7SAY2_9BACT</name>
<evidence type="ECO:0000256" key="1">
    <source>
        <dbReference type="SAM" id="Phobius"/>
    </source>
</evidence>